<dbReference type="NCBIfam" id="TIGR00369">
    <property type="entry name" value="unchar_dom_1"/>
    <property type="match status" value="1"/>
</dbReference>
<dbReference type="Gene3D" id="3.10.129.10">
    <property type="entry name" value="Hotdog Thioesterase"/>
    <property type="match status" value="1"/>
</dbReference>
<feature type="domain" description="Thioesterase" evidence="2">
    <location>
        <begin position="66"/>
        <end position="138"/>
    </location>
</feature>
<evidence type="ECO:0000256" key="1">
    <source>
        <dbReference type="ARBA" id="ARBA00022801"/>
    </source>
</evidence>
<dbReference type="SUPFAM" id="SSF54637">
    <property type="entry name" value="Thioesterase/thiol ester dehydrase-isomerase"/>
    <property type="match status" value="1"/>
</dbReference>
<reference evidence="3 4" key="1">
    <citation type="submission" date="2020-07" db="EMBL/GenBank/DDBJ databases">
        <title>Genomic Encyclopedia of Type Strains, Phase IV (KMG-IV): sequencing the most valuable type-strain genomes for metagenomic binning, comparative biology and taxonomic classification.</title>
        <authorList>
            <person name="Goeker M."/>
        </authorList>
    </citation>
    <scope>NUCLEOTIDE SEQUENCE [LARGE SCALE GENOMIC DNA]</scope>
    <source>
        <strain evidence="3 4">DSM 17721</strain>
    </source>
</reference>
<name>A0A7W0C974_9BACT</name>
<dbReference type="InterPro" id="IPR029069">
    <property type="entry name" value="HotDog_dom_sf"/>
</dbReference>
<keyword evidence="1 3" id="KW-0378">Hydrolase</keyword>
<evidence type="ECO:0000313" key="3">
    <source>
        <dbReference type="EMBL" id="MBA2881394.1"/>
    </source>
</evidence>
<dbReference type="Pfam" id="PF03061">
    <property type="entry name" value="4HBT"/>
    <property type="match status" value="1"/>
</dbReference>
<dbReference type="PANTHER" id="PTHR42856">
    <property type="entry name" value="ACYL-COENZYME A THIOESTERASE PAAI"/>
    <property type="match status" value="1"/>
</dbReference>
<sequence length="154" mass="16891">MSSASQNNQNSDPPPLDPEIRDAIYRAVASEPLACELNMKLLELERGCSCVEMRYDPETMANIYNRAHGGAIFSLIDEAFETASQTGGKIAVALNVNVTYVQSPAEPMRLLARASETSRTRKTASYDIRVTDENQQLIATCQALAYCTGKPLPF</sequence>
<organism evidence="3 4">
    <name type="scientific">Desulfosalsimonas propionicica</name>
    <dbReference type="NCBI Taxonomy" id="332175"/>
    <lineage>
        <taxon>Bacteria</taxon>
        <taxon>Pseudomonadati</taxon>
        <taxon>Thermodesulfobacteriota</taxon>
        <taxon>Desulfobacteria</taxon>
        <taxon>Desulfobacterales</taxon>
        <taxon>Desulfosalsimonadaceae</taxon>
        <taxon>Desulfosalsimonas</taxon>
    </lineage>
</organism>
<dbReference type="InterPro" id="IPR003736">
    <property type="entry name" value="PAAI_dom"/>
</dbReference>
<evidence type="ECO:0000259" key="2">
    <source>
        <dbReference type="Pfam" id="PF03061"/>
    </source>
</evidence>
<gene>
    <name evidence="3" type="ORF">HNR65_001721</name>
</gene>
<dbReference type="RefSeq" id="WP_181551058.1">
    <property type="nucleotide sequence ID" value="NZ_JACDUS010000004.1"/>
</dbReference>
<dbReference type="InterPro" id="IPR006683">
    <property type="entry name" value="Thioestr_dom"/>
</dbReference>
<dbReference type="AlphaFoldDB" id="A0A7W0C974"/>
<dbReference type="EMBL" id="JACDUS010000004">
    <property type="protein sequence ID" value="MBA2881394.1"/>
    <property type="molecule type" value="Genomic_DNA"/>
</dbReference>
<comment type="caution">
    <text evidence="3">The sequence shown here is derived from an EMBL/GenBank/DDBJ whole genome shotgun (WGS) entry which is preliminary data.</text>
</comment>
<dbReference type="CDD" id="cd03443">
    <property type="entry name" value="PaaI_thioesterase"/>
    <property type="match status" value="1"/>
</dbReference>
<evidence type="ECO:0000313" key="4">
    <source>
        <dbReference type="Proteomes" id="UP000525298"/>
    </source>
</evidence>
<protein>
    <submittedName>
        <fullName evidence="3">Acyl-CoA thioesterase</fullName>
        <ecNumber evidence="3">3.1.2.-</ecNumber>
    </submittedName>
</protein>
<dbReference type="EC" id="3.1.2.-" evidence="3"/>
<dbReference type="InterPro" id="IPR052723">
    <property type="entry name" value="Acyl-CoA_thioesterase_PaaI"/>
</dbReference>
<dbReference type="Proteomes" id="UP000525298">
    <property type="component" value="Unassembled WGS sequence"/>
</dbReference>
<proteinExistence type="predicted"/>
<accession>A0A7W0C974</accession>
<keyword evidence="4" id="KW-1185">Reference proteome</keyword>
<dbReference type="GO" id="GO:0016289">
    <property type="term" value="F:acyl-CoA hydrolase activity"/>
    <property type="evidence" value="ECO:0007669"/>
    <property type="project" value="UniProtKB-ARBA"/>
</dbReference>
<dbReference type="PANTHER" id="PTHR42856:SF1">
    <property type="entry name" value="ACYL-COENZYME A THIOESTERASE PAAI"/>
    <property type="match status" value="1"/>
</dbReference>